<evidence type="ECO:0000256" key="2">
    <source>
        <dbReference type="ARBA" id="ARBA00022475"/>
    </source>
</evidence>
<gene>
    <name evidence="10" type="ORF">QOZ94_001687</name>
</gene>
<proteinExistence type="inferred from homology"/>
<feature type="region of interest" description="Disordered" evidence="7">
    <location>
        <begin position="1"/>
        <end position="20"/>
    </location>
</feature>
<reference evidence="10 11" key="1">
    <citation type="submission" date="2023-07" db="EMBL/GenBank/DDBJ databases">
        <title>Genomic Encyclopedia of Type Strains, Phase IV (KMG-IV): sequencing the most valuable type-strain genomes for metagenomic binning, comparative biology and taxonomic classification.</title>
        <authorList>
            <person name="Goeker M."/>
        </authorList>
    </citation>
    <scope>NUCLEOTIDE SEQUENCE [LARGE SCALE GENOMIC DNA]</scope>
    <source>
        <strain evidence="10 11">DSM 3770</strain>
    </source>
</reference>
<comment type="similarity">
    <text evidence="6">Belongs to the YccS/YhfK family.</text>
</comment>
<dbReference type="EMBL" id="JAUSVY010000003">
    <property type="protein sequence ID" value="MDQ0504905.1"/>
    <property type="molecule type" value="Genomic_DNA"/>
</dbReference>
<evidence type="ECO:0000256" key="3">
    <source>
        <dbReference type="ARBA" id="ARBA00022692"/>
    </source>
</evidence>
<keyword evidence="4 8" id="KW-1133">Transmembrane helix</keyword>
<evidence type="ECO:0000259" key="9">
    <source>
        <dbReference type="Pfam" id="PF13515"/>
    </source>
</evidence>
<feature type="region of interest" description="Disordered" evidence="7">
    <location>
        <begin position="372"/>
        <end position="394"/>
    </location>
</feature>
<feature type="transmembrane region" description="Helical" evidence="8">
    <location>
        <begin position="460"/>
        <end position="478"/>
    </location>
</feature>
<dbReference type="PANTHER" id="PTHR30509:SF9">
    <property type="entry name" value="MULTIDRUG RESISTANCE PROTEIN MDTO"/>
    <property type="match status" value="1"/>
</dbReference>
<feature type="transmembrane region" description="Helical" evidence="8">
    <location>
        <begin position="74"/>
        <end position="94"/>
    </location>
</feature>
<feature type="compositionally biased region" description="Pro residues" evidence="7">
    <location>
        <begin position="376"/>
        <end position="394"/>
    </location>
</feature>
<sequence>MSAKSEVSLGPQGRAPTPPAFHRRPLLARIGIWLADHDPGGIDSTRALHLGIALVILILTGAATAQMFAPGMILTFPLMAGTAALTLVSFTPAASRRTEARSMARLFLVSAAFLVLLALVGPGEGPDNALLQKLLLVPLSACALILRRYGMSGQFLGLALIVVATVGTIVAPTRAQAAMLLLAFCQGSAVVAALRLSPWRPSAVAAYVQSTIDVQAAVAAYLREMSEAVRSGTPFTDDAARTIERLRARVWNALGNALAEDPGARSDFEALRARFYRLRVAVQLLAGCIPKSTPDGPDWRSPFAAACDHIARRLEAIDVRDVHSEEHFERALRLLREQAFAPELPPADRFALMRALTAFDRLTLVVNGIETAETQPFPPPHPPADEPPPAPKPIPLLERAADGSRRLSAPLKVACQGLVATGITTALDVGLHLSHAYWATMTVMFVIGNSVGETYVRVRYRVVGTLIGVIAGIVVFLIVGDTVWLLALLCMVAQVISLITARDRYDVASAAMGFYVVLGLHILDGLGTSGMLARIYETAIGALVALAVSYVVLPVYVIDQFRPEVLGILRRCRDALASWWPHPGQATSAAPQALAVRQLGTRLPQLDAEQAFRHSAGDAANVVSTLDVLTTYLALIEDISARLNGMACAPEMVAVVEAARSRSLTAFAVVLGEGGAGGLAAAAPAVEAAVSTALKLADDPKVKEILPLVADYLAYSDALLRPLRELRAAITDETPWQKERTLAASQEPMRAT</sequence>
<dbReference type="PANTHER" id="PTHR30509">
    <property type="entry name" value="P-HYDROXYBENZOIC ACID EFFLUX PUMP SUBUNIT-RELATED"/>
    <property type="match status" value="1"/>
</dbReference>
<dbReference type="Pfam" id="PF13515">
    <property type="entry name" value="FUSC_2"/>
    <property type="match status" value="1"/>
</dbReference>
<feature type="transmembrane region" description="Helical" evidence="8">
    <location>
        <begin position="106"/>
        <end position="123"/>
    </location>
</feature>
<evidence type="ECO:0000256" key="8">
    <source>
        <dbReference type="SAM" id="Phobius"/>
    </source>
</evidence>
<evidence type="ECO:0000256" key="1">
    <source>
        <dbReference type="ARBA" id="ARBA00004651"/>
    </source>
</evidence>
<name>A0ABU0LCQ4_XANAG</name>
<keyword evidence="11" id="KW-1185">Reference proteome</keyword>
<organism evidence="10 11">
    <name type="scientific">Xanthobacter agilis</name>
    <dbReference type="NCBI Taxonomy" id="47492"/>
    <lineage>
        <taxon>Bacteria</taxon>
        <taxon>Pseudomonadati</taxon>
        <taxon>Pseudomonadota</taxon>
        <taxon>Alphaproteobacteria</taxon>
        <taxon>Hyphomicrobiales</taxon>
        <taxon>Xanthobacteraceae</taxon>
        <taxon>Xanthobacter</taxon>
    </lineage>
</organism>
<feature type="transmembrane region" description="Helical" evidence="8">
    <location>
        <begin position="539"/>
        <end position="558"/>
    </location>
</feature>
<feature type="transmembrane region" description="Helical" evidence="8">
    <location>
        <begin position="47"/>
        <end position="68"/>
    </location>
</feature>
<feature type="transmembrane region" description="Helical" evidence="8">
    <location>
        <begin position="513"/>
        <end position="533"/>
    </location>
</feature>
<feature type="transmembrane region" description="Helical" evidence="8">
    <location>
        <begin position="484"/>
        <end position="501"/>
    </location>
</feature>
<keyword evidence="3 8" id="KW-0812">Transmembrane</keyword>
<evidence type="ECO:0000313" key="10">
    <source>
        <dbReference type="EMBL" id="MDQ0504905.1"/>
    </source>
</evidence>
<evidence type="ECO:0000256" key="6">
    <source>
        <dbReference type="ARBA" id="ARBA00043993"/>
    </source>
</evidence>
<comment type="subcellular location">
    <subcellularLocation>
        <location evidence="1">Cell membrane</location>
        <topology evidence="1">Multi-pass membrane protein</topology>
    </subcellularLocation>
</comment>
<dbReference type="RefSeq" id="WP_237344715.1">
    <property type="nucleotide sequence ID" value="NZ_JABWGX010000005.1"/>
</dbReference>
<evidence type="ECO:0000313" key="11">
    <source>
        <dbReference type="Proteomes" id="UP001241747"/>
    </source>
</evidence>
<feature type="domain" description="Integral membrane bound transporter" evidence="9">
    <location>
        <begin position="431"/>
        <end position="548"/>
    </location>
</feature>
<keyword evidence="2" id="KW-1003">Cell membrane</keyword>
<feature type="transmembrane region" description="Helical" evidence="8">
    <location>
        <begin position="153"/>
        <end position="171"/>
    </location>
</feature>
<evidence type="ECO:0000256" key="5">
    <source>
        <dbReference type="ARBA" id="ARBA00023136"/>
    </source>
</evidence>
<accession>A0ABU0LCQ4</accession>
<feature type="transmembrane region" description="Helical" evidence="8">
    <location>
        <begin position="129"/>
        <end position="146"/>
    </location>
</feature>
<protein>
    <submittedName>
        <fullName evidence="10">Membrane protein YccC</fullName>
    </submittedName>
</protein>
<comment type="caution">
    <text evidence="10">The sequence shown here is derived from an EMBL/GenBank/DDBJ whole genome shotgun (WGS) entry which is preliminary data.</text>
</comment>
<dbReference type="Proteomes" id="UP001241747">
    <property type="component" value="Unassembled WGS sequence"/>
</dbReference>
<evidence type="ECO:0000256" key="4">
    <source>
        <dbReference type="ARBA" id="ARBA00022989"/>
    </source>
</evidence>
<evidence type="ECO:0000256" key="7">
    <source>
        <dbReference type="SAM" id="MobiDB-lite"/>
    </source>
</evidence>
<keyword evidence="5 8" id="KW-0472">Membrane</keyword>
<dbReference type="InterPro" id="IPR049453">
    <property type="entry name" value="Memb_transporter_dom"/>
</dbReference>